<feature type="transmembrane region" description="Helical" evidence="1">
    <location>
        <begin position="169"/>
        <end position="188"/>
    </location>
</feature>
<keyword evidence="1" id="KW-1133">Transmembrane helix</keyword>
<evidence type="ECO:0000313" key="2">
    <source>
        <dbReference type="EMBL" id="BBM86624.1"/>
    </source>
</evidence>
<feature type="transmembrane region" description="Helical" evidence="1">
    <location>
        <begin position="142"/>
        <end position="163"/>
    </location>
</feature>
<feature type="transmembrane region" description="Helical" evidence="1">
    <location>
        <begin position="200"/>
        <end position="217"/>
    </location>
</feature>
<gene>
    <name evidence="2" type="ORF">UABAM_05010</name>
</gene>
<accession>A0A5S9IRL5</accession>
<evidence type="ECO:0000313" key="3">
    <source>
        <dbReference type="Proteomes" id="UP000326354"/>
    </source>
</evidence>
<reference evidence="2 3" key="1">
    <citation type="submission" date="2019-08" db="EMBL/GenBank/DDBJ databases">
        <title>Complete genome sequence of Candidatus Uab amorphum.</title>
        <authorList>
            <person name="Shiratori T."/>
            <person name="Suzuki S."/>
            <person name="Kakizawa Y."/>
            <person name="Ishida K."/>
        </authorList>
    </citation>
    <scope>NUCLEOTIDE SEQUENCE [LARGE SCALE GENOMIC DNA]</scope>
    <source>
        <strain evidence="2 3">SRT547</strain>
    </source>
</reference>
<sequence length="250" mass="27195">MVDENFKEQWSFSSMVVKAYESPFVSVLILLAGMAVATVVVPLYREEMDIVRAGEIVALALIRFLIYQQPKCFFYSLIFTGCMLPVASACSCPIFYYRWELEGMLEMAGIALLPGIIFIFFGYKGLKRLQTIPLTAKKDNEFLRIITEGAIILIAITFSMGVWNEATVVIITGASLVILVGVFSLLIPQLHLTAKMLGKILAFLGCSVVILCILLVATQGGRVDISEALVGIIPGAVVAGIGFLLVLGSD</sequence>
<dbReference type="AlphaFoldDB" id="A0A5S9IRL5"/>
<dbReference type="Proteomes" id="UP000326354">
    <property type="component" value="Chromosome"/>
</dbReference>
<feature type="transmembrane region" description="Helical" evidence="1">
    <location>
        <begin position="73"/>
        <end position="97"/>
    </location>
</feature>
<evidence type="ECO:0000256" key="1">
    <source>
        <dbReference type="SAM" id="Phobius"/>
    </source>
</evidence>
<proteinExistence type="predicted"/>
<dbReference type="KEGG" id="uam:UABAM_05010"/>
<dbReference type="EMBL" id="AP019860">
    <property type="protein sequence ID" value="BBM86624.1"/>
    <property type="molecule type" value="Genomic_DNA"/>
</dbReference>
<feature type="transmembrane region" description="Helical" evidence="1">
    <location>
        <begin position="24"/>
        <end position="44"/>
    </location>
</feature>
<keyword evidence="1" id="KW-0472">Membrane</keyword>
<feature type="transmembrane region" description="Helical" evidence="1">
    <location>
        <begin position="103"/>
        <end position="121"/>
    </location>
</feature>
<keyword evidence="1" id="KW-0812">Transmembrane</keyword>
<feature type="transmembrane region" description="Helical" evidence="1">
    <location>
        <begin position="229"/>
        <end position="247"/>
    </location>
</feature>
<organism evidence="2 3">
    <name type="scientific">Uabimicrobium amorphum</name>
    <dbReference type="NCBI Taxonomy" id="2596890"/>
    <lineage>
        <taxon>Bacteria</taxon>
        <taxon>Pseudomonadati</taxon>
        <taxon>Planctomycetota</taxon>
        <taxon>Candidatus Uabimicrobiia</taxon>
        <taxon>Candidatus Uabimicrobiales</taxon>
        <taxon>Candidatus Uabimicrobiaceae</taxon>
        <taxon>Candidatus Uabimicrobium</taxon>
    </lineage>
</organism>
<keyword evidence="3" id="KW-1185">Reference proteome</keyword>
<protein>
    <submittedName>
        <fullName evidence="2">Uncharacterized protein</fullName>
    </submittedName>
</protein>
<dbReference type="RefSeq" id="WP_151970671.1">
    <property type="nucleotide sequence ID" value="NZ_AP019860.1"/>
</dbReference>
<name>A0A5S9IRL5_UABAM</name>